<dbReference type="GO" id="GO:0046872">
    <property type="term" value="F:metal ion binding"/>
    <property type="evidence" value="ECO:0007669"/>
    <property type="project" value="UniProtKB-KW"/>
</dbReference>
<accession>A0A7U6GJP4</accession>
<dbReference type="PANTHER" id="PTHR10151">
    <property type="entry name" value="ECTONUCLEOTIDE PYROPHOSPHATASE/PHOSPHODIESTERASE"/>
    <property type="match status" value="1"/>
</dbReference>
<dbReference type="Gene3D" id="3.30.1360.150">
    <property type="match status" value="1"/>
</dbReference>
<evidence type="ECO:0000313" key="8">
    <source>
        <dbReference type="Proteomes" id="UP000031631"/>
    </source>
</evidence>
<sequence>MLSTALLACGLFLFPLVLQAREAPKPKLILQITVDQLRGDLPTRFMKHMGKGGFRYLQEQGVWYSNAHYSHANTETVVGHTTLATGANPSEHGMVANVWFDRETNKLAYNIEDARYHVLTEGADVDKSTEVDTTQKMASSDGRSPANILVTTFSDELSLASNGAARVFGVSVKDRGAVTMSGHAGKAFWFSKSTGGFISSSYYYEHYPAWVNAWNQKKLAQAYSGKAWKLLLDKSNYLFGKGDDKDWEMDIVGFGKTFPHRFGKGSGKYFNTYLTFSPVGDELTLEFAKALIEAEDIGKDEITDYLSISFSSTDYVGHIFGPSSLEMEDNLLRLDRTLAKLFSYIDKNIGLEHTLIVLSADHGGPEAPGYNRKYGIDSGYVSPEHWDRQSAIIALKKKFGIGQQLIKKFYPPYLYLNHEAIQEKGLDLEEVEQAVAQEIMKIKGVALAVSSAALRNNALPDSFLNRAALNNFHPKRSGDLLILFQPQYFINDYGGEIMAANHGGPWEYDTYVPVVFAGMSIKGQHISRAVEPKDIALTLTGIMGIKPPSGASGTMLREVVGQSENKP</sequence>
<dbReference type="OrthoDB" id="9766127at2"/>
<keyword evidence="8" id="KW-1185">Reference proteome</keyword>
<evidence type="ECO:0000313" key="7">
    <source>
        <dbReference type="EMBL" id="BAO44895.1"/>
    </source>
</evidence>
<name>A0A7U6GJP4_9GAMM</name>
<dbReference type="Proteomes" id="UP000031631">
    <property type="component" value="Chromosome"/>
</dbReference>
<dbReference type="InterPro" id="IPR017850">
    <property type="entry name" value="Alkaline_phosphatase_core_sf"/>
</dbReference>
<dbReference type="InterPro" id="IPR026263">
    <property type="entry name" value="Alkaline_phosphatase_prok"/>
</dbReference>
<keyword evidence="1 4" id="KW-0597">Phosphoprotein</keyword>
<dbReference type="SUPFAM" id="SSF53649">
    <property type="entry name" value="Alkaline phosphatase-like"/>
    <property type="match status" value="1"/>
</dbReference>
<dbReference type="PANTHER" id="PTHR10151:SF120">
    <property type="entry name" value="BIS(5'-ADENOSYL)-TRIPHOSPHATASE"/>
    <property type="match status" value="1"/>
</dbReference>
<dbReference type="KEGG" id="tbn:TBH_C1980"/>
<keyword evidence="2" id="KW-0479">Metal-binding</keyword>
<dbReference type="Gene3D" id="3.40.720.10">
    <property type="entry name" value="Alkaline Phosphatase, subunit A"/>
    <property type="match status" value="1"/>
</dbReference>
<protein>
    <submittedName>
        <fullName evidence="7">Alkaline phosphatase</fullName>
    </submittedName>
</protein>
<evidence type="ECO:0000256" key="6">
    <source>
        <dbReference type="SAM" id="SignalP"/>
    </source>
</evidence>
<dbReference type="PIRSF" id="PIRSF031924">
    <property type="entry name" value="Pi-irrepressible_AP"/>
    <property type="match status" value="1"/>
</dbReference>
<dbReference type="GO" id="GO:0004035">
    <property type="term" value="F:alkaline phosphatase activity"/>
    <property type="evidence" value="ECO:0007669"/>
    <property type="project" value="InterPro"/>
</dbReference>
<gene>
    <name evidence="7" type="ORF">TBH_C1980</name>
</gene>
<dbReference type="CDD" id="cd16016">
    <property type="entry name" value="AP-SPAP"/>
    <property type="match status" value="1"/>
</dbReference>
<evidence type="ECO:0000256" key="3">
    <source>
        <dbReference type="ARBA" id="ARBA00022729"/>
    </source>
</evidence>
<keyword evidence="3 6" id="KW-0732">Signal</keyword>
<dbReference type="InterPro" id="IPR002591">
    <property type="entry name" value="Phosphodiest/P_Trfase"/>
</dbReference>
<evidence type="ECO:0000256" key="4">
    <source>
        <dbReference type="PIRSR" id="PIRSR031924-50"/>
    </source>
</evidence>
<evidence type="ECO:0000256" key="5">
    <source>
        <dbReference type="PIRSR" id="PIRSR031924-51"/>
    </source>
</evidence>
<feature type="signal peptide" evidence="6">
    <location>
        <begin position="1"/>
        <end position="20"/>
    </location>
</feature>
<dbReference type="AlphaFoldDB" id="A0A7U6GJP4"/>
<reference evidence="7 8" key="1">
    <citation type="journal article" date="2014" name="PLoS ONE">
        <title>Physiological and genomic features of a novel sulfur-oxidizing gammaproteobacterium belonging to a previously uncultivated symbiotic lineage isolated from a hydrothermal vent.</title>
        <authorList>
            <person name="Nunoura T."/>
            <person name="Takaki Y."/>
            <person name="Kazama H."/>
            <person name="Kakuta J."/>
            <person name="Shimamura S."/>
            <person name="Makita H."/>
            <person name="Hirai M."/>
            <person name="Miyazaki M."/>
            <person name="Takai K."/>
        </authorList>
    </citation>
    <scope>NUCLEOTIDE SEQUENCE [LARGE SCALE GENOMIC DNA]</scope>
    <source>
        <strain evidence="7 8">Hiromi1</strain>
    </source>
</reference>
<feature type="binding site" evidence="5">
    <location>
        <begin position="173"/>
        <end position="175"/>
    </location>
    <ligand>
        <name>substrate</name>
    </ligand>
</feature>
<feature type="active site" description="Phosphothreonine intermediate" evidence="4">
    <location>
        <position position="76"/>
    </location>
</feature>
<dbReference type="Pfam" id="PF01663">
    <property type="entry name" value="Phosphodiest"/>
    <property type="match status" value="1"/>
</dbReference>
<organism evidence="7 8">
    <name type="scientific">Thiolapillus brandeum</name>
    <dbReference type="NCBI Taxonomy" id="1076588"/>
    <lineage>
        <taxon>Bacteria</taxon>
        <taxon>Pseudomonadati</taxon>
        <taxon>Pseudomonadota</taxon>
        <taxon>Gammaproteobacteria</taxon>
        <taxon>Chromatiales</taxon>
        <taxon>Sedimenticolaceae</taxon>
        <taxon>Thiolapillus</taxon>
    </lineage>
</organism>
<proteinExistence type="predicted"/>
<evidence type="ECO:0000256" key="1">
    <source>
        <dbReference type="ARBA" id="ARBA00022553"/>
    </source>
</evidence>
<dbReference type="EMBL" id="AP012273">
    <property type="protein sequence ID" value="BAO44895.1"/>
    <property type="molecule type" value="Genomic_DNA"/>
</dbReference>
<feature type="binding site" evidence="5">
    <location>
        <position position="97"/>
    </location>
    <ligand>
        <name>substrate</name>
    </ligand>
</feature>
<feature type="chain" id="PRO_5030733999" evidence="6">
    <location>
        <begin position="21"/>
        <end position="567"/>
    </location>
</feature>
<evidence type="ECO:0000256" key="2">
    <source>
        <dbReference type="ARBA" id="ARBA00022723"/>
    </source>
</evidence>